<dbReference type="InterPro" id="IPR003156">
    <property type="entry name" value="DHHA1_dom"/>
</dbReference>
<dbReference type="Pfam" id="PF02272">
    <property type="entry name" value="DHHA1"/>
    <property type="match status" value="1"/>
</dbReference>
<dbReference type="PANTHER" id="PTHR30255:SF3">
    <property type="entry name" value="SINGLE-STRANDED-DNA-SPECIFIC EXONUCLEASE RECJ"/>
    <property type="match status" value="1"/>
</dbReference>
<gene>
    <name evidence="4" type="ORF">EA473_12945</name>
</gene>
<dbReference type="OrthoDB" id="36101at2157"/>
<dbReference type="InterPro" id="IPR038763">
    <property type="entry name" value="DHH_sf"/>
</dbReference>
<dbReference type="InterPro" id="IPR048515">
    <property type="entry name" value="DHH_CID"/>
</dbReference>
<dbReference type="InterPro" id="IPR051673">
    <property type="entry name" value="SSDNA_exonuclease_RecJ"/>
</dbReference>
<keyword evidence="5" id="KW-1185">Reference proteome</keyword>
<name>A0A3N6N6J2_NATCH</name>
<feature type="compositionally biased region" description="Acidic residues" evidence="1">
    <location>
        <begin position="449"/>
        <end position="463"/>
    </location>
</feature>
<accession>A0A3N6N6J2</accession>
<evidence type="ECO:0000256" key="1">
    <source>
        <dbReference type="SAM" id="MobiDB-lite"/>
    </source>
</evidence>
<evidence type="ECO:0000313" key="5">
    <source>
        <dbReference type="Proteomes" id="UP000282323"/>
    </source>
</evidence>
<feature type="domain" description="DHHA1" evidence="2">
    <location>
        <begin position="459"/>
        <end position="527"/>
    </location>
</feature>
<feature type="domain" description="DHH-CID" evidence="3">
    <location>
        <begin position="237"/>
        <end position="320"/>
    </location>
</feature>
<evidence type="ECO:0000259" key="3">
    <source>
        <dbReference type="Pfam" id="PF21763"/>
    </source>
</evidence>
<dbReference type="Proteomes" id="UP000282323">
    <property type="component" value="Unassembled WGS sequence"/>
</dbReference>
<dbReference type="GO" id="GO:0003676">
    <property type="term" value="F:nucleic acid binding"/>
    <property type="evidence" value="ECO:0007669"/>
    <property type="project" value="InterPro"/>
</dbReference>
<dbReference type="Pfam" id="PF21763">
    <property type="entry name" value="DHH_CID"/>
    <property type="match status" value="1"/>
</dbReference>
<reference evidence="4 5" key="1">
    <citation type="submission" date="2018-10" db="EMBL/GenBank/DDBJ databases">
        <title>Natrarchaeobius chitinivorans gen. nov., sp. nov., and Natrarchaeobius haloalkaliphilus sp. nov., alkaliphilic, chitin-utilizing haloarchaea from hypersaline alkaline lakes.</title>
        <authorList>
            <person name="Sorokin D.Y."/>
            <person name="Elcheninov A.G."/>
            <person name="Kostrikina N.A."/>
            <person name="Bale N.J."/>
            <person name="Sinninghe Damste J.S."/>
            <person name="Khijniak T.V."/>
            <person name="Kublanov I.V."/>
            <person name="Toshchakov S.V."/>
        </authorList>
    </citation>
    <scope>NUCLEOTIDE SEQUENCE [LARGE SCALE GENOMIC DNA]</scope>
    <source>
        <strain evidence="4 5">AArcht4T</strain>
    </source>
</reference>
<comment type="caution">
    <text evidence="4">The sequence shown here is derived from an EMBL/GenBank/DDBJ whole genome shotgun (WGS) entry which is preliminary data.</text>
</comment>
<dbReference type="Gene3D" id="3.10.310.30">
    <property type="match status" value="1"/>
</dbReference>
<dbReference type="EMBL" id="REGA01000011">
    <property type="protein sequence ID" value="RQG93982.1"/>
    <property type="molecule type" value="Genomic_DNA"/>
</dbReference>
<dbReference type="SUPFAM" id="SSF64182">
    <property type="entry name" value="DHH phosphoesterases"/>
    <property type="match status" value="1"/>
</dbReference>
<feature type="region of interest" description="Disordered" evidence="1">
    <location>
        <begin position="165"/>
        <end position="186"/>
    </location>
</feature>
<organism evidence="4 5">
    <name type="scientific">Natrarchaeobius chitinivorans</name>
    <dbReference type="NCBI Taxonomy" id="1679083"/>
    <lineage>
        <taxon>Archaea</taxon>
        <taxon>Methanobacteriati</taxon>
        <taxon>Methanobacteriota</taxon>
        <taxon>Stenosarchaea group</taxon>
        <taxon>Halobacteria</taxon>
        <taxon>Halobacteriales</taxon>
        <taxon>Natrialbaceae</taxon>
        <taxon>Natrarchaeobius</taxon>
    </lineage>
</organism>
<sequence>MTGPVPELEERATACAERLRAADRVLLASHIDADGLTSAAIAAQALERAGIPFEAVFEKQLDGEAIADIAATEYATVLFTDFGSGQLDIIGEYEDDGAFTPVIADHHQPATVNEQDSSSDGTPSRADTEYHLNPLLFGIDGASELSGAGASYVLARALATVSAPDADSTVATDGGAATADSPASRARADNRDLAALAVVGAVGDMQASGGELHGANAKIVEEGVDAGVLETGTDLALYGKQTRPLPKLLEYATDVHIPGISNDESGALRFLDDLDLELKRDGEWRRWAGLTNEEKQTVASALVKRAVSTGVPPGKIDQLVGTSYVLAEEPVGSELRDASEFSTLLNATARYDRADVGLGVCLGDRDGALERARTLLRDHRRNLSSGIDLVTREGVTVEEHVQWFHAGDRIRETIVGIVAGMAMGNDGISRSKPIFAFAEKSTDSRAAAADDEDGNVTGEDDDSEDIEIKVSARGTHSLVRKGLDLSVVMSEASKAVGGDGGGHDVAAGATVPAGGEAEFVERADEIVGDQLS</sequence>
<evidence type="ECO:0000259" key="2">
    <source>
        <dbReference type="Pfam" id="PF02272"/>
    </source>
</evidence>
<dbReference type="RefSeq" id="WP_124196032.1">
    <property type="nucleotide sequence ID" value="NZ_REGA01000011.1"/>
</dbReference>
<dbReference type="PANTHER" id="PTHR30255">
    <property type="entry name" value="SINGLE-STRANDED-DNA-SPECIFIC EXONUCLEASE RECJ"/>
    <property type="match status" value="1"/>
</dbReference>
<proteinExistence type="predicted"/>
<protein>
    <submittedName>
        <fullName evidence="4">DHH family phosphoesterase</fullName>
    </submittedName>
</protein>
<dbReference type="Gene3D" id="3.90.1640.30">
    <property type="match status" value="1"/>
</dbReference>
<dbReference type="AlphaFoldDB" id="A0A3N6N6J2"/>
<evidence type="ECO:0000313" key="4">
    <source>
        <dbReference type="EMBL" id="RQG93982.1"/>
    </source>
</evidence>
<feature type="region of interest" description="Disordered" evidence="1">
    <location>
        <begin position="443"/>
        <end position="463"/>
    </location>
</feature>
<feature type="compositionally biased region" description="Low complexity" evidence="1">
    <location>
        <begin position="165"/>
        <end position="185"/>
    </location>
</feature>